<sequence length="199" mass="21403">TPLMYPIKPFLAAFLAAGMTAASSSSTTGTMTASRTKRLVGATHTVTAGLKGLTFDPDNLVAEVGDIIEWHFFPKNHSVAKSDTYDPCAPTSDGSFFFSGFDFVTPEGPADNVFQITIKDKQPIWYYCAQNAGQHCKNGMVGVINQPPVNDAFHLEKHKALAAQKNDSIIPPSQKGGVVSSRPNDITGITERRIISRGS</sequence>
<dbReference type="AlphaFoldDB" id="A0A9P7QT26"/>
<reference evidence="2" key="1">
    <citation type="submission" date="2021-05" db="EMBL/GenBank/DDBJ databases">
        <title>Comparative genomics of three Colletotrichum scovillei strains and genetic complementation revealed genes involved fungal growth and virulence on chili pepper.</title>
        <authorList>
            <person name="Hsieh D.-K."/>
            <person name="Chuang S.-C."/>
            <person name="Chen C.-Y."/>
            <person name="Chao Y.-T."/>
            <person name="Lu M.-Y.J."/>
            <person name="Lee M.-H."/>
            <person name="Shih M.-C."/>
        </authorList>
    </citation>
    <scope>NUCLEOTIDE SEQUENCE</scope>
    <source>
        <strain evidence="2">Coll-153</strain>
    </source>
</reference>
<dbReference type="PANTHER" id="PTHR34883:SF15">
    <property type="entry name" value="EXTRACELLULAR SERINE-RICH PROTEIN"/>
    <property type="match status" value="1"/>
</dbReference>
<name>A0A9P7QT26_9PEZI</name>
<keyword evidence="1" id="KW-0732">Signal</keyword>
<feature type="signal peptide" evidence="1">
    <location>
        <begin position="1"/>
        <end position="22"/>
    </location>
</feature>
<dbReference type="SUPFAM" id="SSF49503">
    <property type="entry name" value="Cupredoxins"/>
    <property type="match status" value="1"/>
</dbReference>
<gene>
    <name evidence="2" type="ORF">JMJ77_013605</name>
</gene>
<dbReference type="Proteomes" id="UP000699042">
    <property type="component" value="Unassembled WGS sequence"/>
</dbReference>
<keyword evidence="3" id="KW-1185">Reference proteome</keyword>
<dbReference type="InterPro" id="IPR008972">
    <property type="entry name" value="Cupredoxin"/>
</dbReference>
<comment type="caution">
    <text evidence="2">The sequence shown here is derived from an EMBL/GenBank/DDBJ whole genome shotgun (WGS) entry which is preliminary data.</text>
</comment>
<dbReference type="Gene3D" id="2.60.40.420">
    <property type="entry name" value="Cupredoxins - blue copper proteins"/>
    <property type="match status" value="1"/>
</dbReference>
<evidence type="ECO:0000256" key="1">
    <source>
        <dbReference type="SAM" id="SignalP"/>
    </source>
</evidence>
<dbReference type="PANTHER" id="PTHR34883">
    <property type="entry name" value="SERINE-RICH PROTEIN, PUTATIVE-RELATED-RELATED"/>
    <property type="match status" value="1"/>
</dbReference>
<feature type="chain" id="PRO_5040366826" evidence="1">
    <location>
        <begin position="23"/>
        <end position="199"/>
    </location>
</feature>
<dbReference type="CDD" id="cd00920">
    <property type="entry name" value="Cupredoxin"/>
    <property type="match status" value="1"/>
</dbReference>
<proteinExistence type="predicted"/>
<evidence type="ECO:0000313" key="2">
    <source>
        <dbReference type="EMBL" id="KAG7040608.1"/>
    </source>
</evidence>
<feature type="non-terminal residue" evidence="2">
    <location>
        <position position="1"/>
    </location>
</feature>
<protein>
    <submittedName>
        <fullName evidence="2">Extracellular serine-rich protein</fullName>
    </submittedName>
</protein>
<dbReference type="InterPro" id="IPR052953">
    <property type="entry name" value="Ser-rich/MCO-related"/>
</dbReference>
<evidence type="ECO:0000313" key="3">
    <source>
        <dbReference type="Proteomes" id="UP000699042"/>
    </source>
</evidence>
<accession>A0A9P7QT26</accession>
<dbReference type="EMBL" id="JAESDN010000021">
    <property type="protein sequence ID" value="KAG7040608.1"/>
    <property type="molecule type" value="Genomic_DNA"/>
</dbReference>
<organism evidence="2 3">
    <name type="scientific">Colletotrichum scovillei</name>
    <dbReference type="NCBI Taxonomy" id="1209932"/>
    <lineage>
        <taxon>Eukaryota</taxon>
        <taxon>Fungi</taxon>
        <taxon>Dikarya</taxon>
        <taxon>Ascomycota</taxon>
        <taxon>Pezizomycotina</taxon>
        <taxon>Sordariomycetes</taxon>
        <taxon>Hypocreomycetidae</taxon>
        <taxon>Glomerellales</taxon>
        <taxon>Glomerellaceae</taxon>
        <taxon>Colletotrichum</taxon>
        <taxon>Colletotrichum acutatum species complex</taxon>
    </lineage>
</organism>